<dbReference type="EMBL" id="JABBWK010000186">
    <property type="protein sequence ID" value="KAG1888017.1"/>
    <property type="molecule type" value="Genomic_DNA"/>
</dbReference>
<feature type="transmembrane region" description="Helical" evidence="5">
    <location>
        <begin position="30"/>
        <end position="53"/>
    </location>
</feature>
<keyword evidence="3 5" id="KW-1133">Transmembrane helix</keyword>
<evidence type="ECO:0000256" key="2">
    <source>
        <dbReference type="ARBA" id="ARBA00022692"/>
    </source>
</evidence>
<comment type="caution">
    <text evidence="7">The sequence shown here is derived from an EMBL/GenBank/DDBJ whole genome shotgun (WGS) entry which is preliminary data.</text>
</comment>
<evidence type="ECO:0000256" key="5">
    <source>
        <dbReference type="SAM" id="Phobius"/>
    </source>
</evidence>
<feature type="transmembrane region" description="Helical" evidence="5">
    <location>
        <begin position="428"/>
        <end position="449"/>
    </location>
</feature>
<accession>A0AAD4DPJ6</accession>
<sequence length="469" mass="51085">MASDSEESPMLEPTAHESIYDRFVPHQKRWILFHVSFVGLLAMFVQVTFVPSIPQIAKDLNVTDAVVSLAFSLSIFANAIGELIWSTYSSFFFEFNPSLSDGRRPIYLWGMPFLCVGSCGVALSASLQSLLFWRFVQMFGCSGALSLGAGVIGDIYKLEERGTAIGAFVSVTIIGYAVAPFVGGAATQYWSWRNLHYSIGAWGLLEMLFIYLSFPETTHPGTLGIDKLPSRRSMHIAWINPLSSLWLLRSPNLFAVMLVSTIITNTNYILLVPLAYTIGVRYGITNEAIIGAFFLPNGLGSFTGALIAGRLSDTVVRRWREKRGGAWCPEDRLRAAWIGGFIVPLSIGASGLITTYIGGPIGLGLNILCLYANGVGVDLVLNPINTYNVDVMHSRSAEATAACMASRSLIMSAATAVIVPSIERMGVAWTDIIAAVFAVIGQWILSLTIRYGDRMRASIDVGFSTLENN</sequence>
<name>A0AAD4DPJ6_9AGAM</name>
<protein>
    <submittedName>
        <fullName evidence="7">Major facilitator superfamily domain-containing protein</fullName>
    </submittedName>
</protein>
<dbReference type="PANTHER" id="PTHR23502">
    <property type="entry name" value="MAJOR FACILITATOR SUPERFAMILY"/>
    <property type="match status" value="1"/>
</dbReference>
<dbReference type="AlphaFoldDB" id="A0AAD4DPJ6"/>
<gene>
    <name evidence="7" type="ORF">F5891DRAFT_1218457</name>
</gene>
<evidence type="ECO:0000256" key="1">
    <source>
        <dbReference type="ARBA" id="ARBA00004141"/>
    </source>
</evidence>
<feature type="transmembrane region" description="Helical" evidence="5">
    <location>
        <begin position="164"/>
        <end position="183"/>
    </location>
</feature>
<evidence type="ECO:0000256" key="3">
    <source>
        <dbReference type="ARBA" id="ARBA00022989"/>
    </source>
</evidence>
<feature type="transmembrane region" description="Helical" evidence="5">
    <location>
        <begin position="333"/>
        <end position="357"/>
    </location>
</feature>
<dbReference type="Pfam" id="PF07690">
    <property type="entry name" value="MFS_1"/>
    <property type="match status" value="1"/>
</dbReference>
<dbReference type="GeneID" id="64663661"/>
<evidence type="ECO:0000259" key="6">
    <source>
        <dbReference type="PROSITE" id="PS50850"/>
    </source>
</evidence>
<evidence type="ECO:0000313" key="8">
    <source>
        <dbReference type="Proteomes" id="UP001195769"/>
    </source>
</evidence>
<dbReference type="Gene3D" id="1.20.1250.20">
    <property type="entry name" value="MFS general substrate transporter like domains"/>
    <property type="match status" value="1"/>
</dbReference>
<dbReference type="RefSeq" id="XP_041217093.1">
    <property type="nucleotide sequence ID" value="XM_041369363.1"/>
</dbReference>
<feature type="transmembrane region" description="Helical" evidence="5">
    <location>
        <begin position="106"/>
        <end position="125"/>
    </location>
</feature>
<keyword evidence="8" id="KW-1185">Reference proteome</keyword>
<feature type="transmembrane region" description="Helical" evidence="5">
    <location>
        <begin position="253"/>
        <end position="276"/>
    </location>
</feature>
<dbReference type="GO" id="GO:0005886">
    <property type="term" value="C:plasma membrane"/>
    <property type="evidence" value="ECO:0007669"/>
    <property type="project" value="TreeGrafter"/>
</dbReference>
<keyword evidence="2 5" id="KW-0812">Transmembrane</keyword>
<keyword evidence="4 5" id="KW-0472">Membrane</keyword>
<evidence type="ECO:0000313" key="7">
    <source>
        <dbReference type="EMBL" id="KAG1888017.1"/>
    </source>
</evidence>
<proteinExistence type="predicted"/>
<feature type="transmembrane region" description="Helical" evidence="5">
    <location>
        <begin position="131"/>
        <end position="152"/>
    </location>
</feature>
<feature type="transmembrane region" description="Helical" evidence="5">
    <location>
        <begin position="65"/>
        <end position="85"/>
    </location>
</feature>
<feature type="transmembrane region" description="Helical" evidence="5">
    <location>
        <begin position="195"/>
        <end position="214"/>
    </location>
</feature>
<dbReference type="InterPro" id="IPR020846">
    <property type="entry name" value="MFS_dom"/>
</dbReference>
<dbReference type="Proteomes" id="UP001195769">
    <property type="component" value="Unassembled WGS sequence"/>
</dbReference>
<reference evidence="7" key="1">
    <citation type="journal article" date="2020" name="New Phytol.">
        <title>Comparative genomics reveals dynamic genome evolution in host specialist ectomycorrhizal fungi.</title>
        <authorList>
            <person name="Lofgren L.A."/>
            <person name="Nguyen N.H."/>
            <person name="Vilgalys R."/>
            <person name="Ruytinx J."/>
            <person name="Liao H.L."/>
            <person name="Branco S."/>
            <person name="Kuo A."/>
            <person name="LaButti K."/>
            <person name="Lipzen A."/>
            <person name="Andreopoulos W."/>
            <person name="Pangilinan J."/>
            <person name="Riley R."/>
            <person name="Hundley H."/>
            <person name="Na H."/>
            <person name="Barry K."/>
            <person name="Grigoriev I.V."/>
            <person name="Stajich J.E."/>
            <person name="Kennedy P.G."/>
        </authorList>
    </citation>
    <scope>NUCLEOTIDE SEQUENCE</scope>
    <source>
        <strain evidence="7">FC203</strain>
    </source>
</reference>
<dbReference type="GO" id="GO:0022857">
    <property type="term" value="F:transmembrane transporter activity"/>
    <property type="evidence" value="ECO:0007669"/>
    <property type="project" value="InterPro"/>
</dbReference>
<dbReference type="InterPro" id="IPR011701">
    <property type="entry name" value="MFS"/>
</dbReference>
<dbReference type="SUPFAM" id="SSF103473">
    <property type="entry name" value="MFS general substrate transporter"/>
    <property type="match status" value="1"/>
</dbReference>
<feature type="transmembrane region" description="Helical" evidence="5">
    <location>
        <begin position="363"/>
        <end position="381"/>
    </location>
</feature>
<evidence type="ECO:0000256" key="4">
    <source>
        <dbReference type="ARBA" id="ARBA00023136"/>
    </source>
</evidence>
<dbReference type="PANTHER" id="PTHR23502:SF64">
    <property type="entry name" value="TRANSPORTER, PUTATIVE (AFU_ORTHOLOGUE AFUA_3G11760)-RELATED"/>
    <property type="match status" value="1"/>
</dbReference>
<dbReference type="PROSITE" id="PS50850">
    <property type="entry name" value="MFS"/>
    <property type="match status" value="1"/>
</dbReference>
<feature type="transmembrane region" description="Helical" evidence="5">
    <location>
        <begin position="288"/>
        <end position="312"/>
    </location>
</feature>
<feature type="domain" description="Major facilitator superfamily (MFS) profile" evidence="6">
    <location>
        <begin position="31"/>
        <end position="453"/>
    </location>
</feature>
<dbReference type="InterPro" id="IPR036259">
    <property type="entry name" value="MFS_trans_sf"/>
</dbReference>
<comment type="subcellular location">
    <subcellularLocation>
        <location evidence="1">Membrane</location>
        <topology evidence="1">Multi-pass membrane protein</topology>
    </subcellularLocation>
</comment>
<organism evidence="7 8">
    <name type="scientific">Suillus fuscotomentosus</name>
    <dbReference type="NCBI Taxonomy" id="1912939"/>
    <lineage>
        <taxon>Eukaryota</taxon>
        <taxon>Fungi</taxon>
        <taxon>Dikarya</taxon>
        <taxon>Basidiomycota</taxon>
        <taxon>Agaricomycotina</taxon>
        <taxon>Agaricomycetes</taxon>
        <taxon>Agaricomycetidae</taxon>
        <taxon>Boletales</taxon>
        <taxon>Suillineae</taxon>
        <taxon>Suillaceae</taxon>
        <taxon>Suillus</taxon>
    </lineage>
</organism>